<dbReference type="GO" id="GO:0005975">
    <property type="term" value="P:carbohydrate metabolic process"/>
    <property type="evidence" value="ECO:0007669"/>
    <property type="project" value="InterPro"/>
</dbReference>
<dbReference type="InterPro" id="IPR041542">
    <property type="entry name" value="GH43_C2"/>
</dbReference>
<dbReference type="AlphaFoldDB" id="A0A1M7MQN4"/>
<evidence type="ECO:0000256" key="4">
    <source>
        <dbReference type="PIRSR" id="PIRSR606710-1"/>
    </source>
</evidence>
<reference evidence="9 10" key="1">
    <citation type="submission" date="2016-11" db="EMBL/GenBank/DDBJ databases">
        <authorList>
            <person name="Jaros S."/>
            <person name="Januszkiewicz K."/>
            <person name="Wedrychowicz H."/>
        </authorList>
    </citation>
    <scope>NUCLEOTIDE SEQUENCE [LARGE SCALE GENOMIC DNA]</scope>
    <source>
        <strain evidence="9 10">BPI-34</strain>
    </source>
</reference>
<dbReference type="InterPro" id="IPR023296">
    <property type="entry name" value="Glyco_hydro_beta-prop_sf"/>
</dbReference>
<dbReference type="RefSeq" id="WP_073047260.1">
    <property type="nucleotide sequence ID" value="NZ_FRCJ01000008.1"/>
</dbReference>
<keyword evidence="7" id="KW-0732">Signal</keyword>
<dbReference type="PANTHER" id="PTHR42812:SF15">
    <property type="entry name" value="HYDROLASE, PUTATIVE (AFU_ORTHOLOGUE AFUA_2G00930)-RELATED"/>
    <property type="match status" value="1"/>
</dbReference>
<dbReference type="GO" id="GO:0004553">
    <property type="term" value="F:hydrolase activity, hydrolyzing O-glycosyl compounds"/>
    <property type="evidence" value="ECO:0007669"/>
    <property type="project" value="InterPro"/>
</dbReference>
<proteinExistence type="inferred from homology"/>
<gene>
    <name evidence="9" type="ORF">SAMN04488494_2946</name>
</gene>
<dbReference type="Gene3D" id="2.115.10.20">
    <property type="entry name" value="Glycosyl hydrolase domain, family 43"/>
    <property type="match status" value="1"/>
</dbReference>
<keyword evidence="2 6" id="KW-0378">Hydrolase</keyword>
<evidence type="ECO:0000256" key="2">
    <source>
        <dbReference type="ARBA" id="ARBA00022801"/>
    </source>
</evidence>
<dbReference type="SUPFAM" id="SSF75005">
    <property type="entry name" value="Arabinanase/levansucrase/invertase"/>
    <property type="match status" value="1"/>
</dbReference>
<evidence type="ECO:0000256" key="5">
    <source>
        <dbReference type="PIRSR" id="PIRSR606710-2"/>
    </source>
</evidence>
<evidence type="ECO:0000313" key="10">
    <source>
        <dbReference type="Proteomes" id="UP000184280"/>
    </source>
</evidence>
<feature type="active site" description="Proton donor" evidence="4">
    <location>
        <position position="212"/>
    </location>
</feature>
<evidence type="ECO:0000256" key="3">
    <source>
        <dbReference type="ARBA" id="ARBA00023295"/>
    </source>
</evidence>
<organism evidence="9 10">
    <name type="scientific">Xylanibacter ruminicola</name>
    <name type="common">Prevotella ruminicola</name>
    <dbReference type="NCBI Taxonomy" id="839"/>
    <lineage>
        <taxon>Bacteria</taxon>
        <taxon>Pseudomonadati</taxon>
        <taxon>Bacteroidota</taxon>
        <taxon>Bacteroidia</taxon>
        <taxon>Bacteroidales</taxon>
        <taxon>Prevotellaceae</taxon>
        <taxon>Xylanibacter</taxon>
    </lineage>
</organism>
<name>A0A1M7MQN4_XYLRU</name>
<evidence type="ECO:0000259" key="8">
    <source>
        <dbReference type="Pfam" id="PF17851"/>
    </source>
</evidence>
<sequence>MKTRTLLSIALMLCASTNMQAQNHAASKHENIVTNMIDNPMLWADVPDPDIIRVGDTFYLVSTTMHLMPGAPIMKSKDLKNWETVGYIFDKLTDSPKYDLSPTEGTVYGRGQWATSLKYHKGKFYALLAPNERGAMGDTYIFTADKAEGPWKIESRMRHFHDCSLFFDDDDRVYVVYGTGEMMELKQDLSDVIEGTHRQIFKREADETGLLEGSRMIKHNGKYYLLMISHVYAPGRHRREVCYRADNIQGPYEKATILQSEFGGFSYEAQGTIVDTQDGDWYGVIFQDRGGVGRVLTLMPCRWIDGWPMLGDEEGRVPDRVRALKNGEPEASIVKADDFSSDKLGLHWQWNHNPVDKAWSLTERPGYLRLKTSRVVPNLYLAPNTLTQRMEGPQCSGAIVMDLSKMKDGDCAGLSAFNSDSGTLTVKKNGKKLTLEMSETKVTLSPREKKVEKVEEKVVATVALQQLQQKKLWLRIDADFRPQGGQGIDTAKFYYSLDGQEWQQIGSDYRLKFDWQRFFMGSKFGIFNYATKKAGGYVDIDEFAYNKIQ</sequence>
<dbReference type="SUPFAM" id="SSF49899">
    <property type="entry name" value="Concanavalin A-like lectins/glucanases"/>
    <property type="match status" value="1"/>
</dbReference>
<evidence type="ECO:0000313" key="9">
    <source>
        <dbReference type="EMBL" id="SHM93374.1"/>
    </source>
</evidence>
<comment type="similarity">
    <text evidence="1 6">Belongs to the glycosyl hydrolase 43 family.</text>
</comment>
<dbReference type="Proteomes" id="UP000184280">
    <property type="component" value="Unassembled WGS sequence"/>
</dbReference>
<evidence type="ECO:0000256" key="1">
    <source>
        <dbReference type="ARBA" id="ARBA00009865"/>
    </source>
</evidence>
<dbReference type="InterPro" id="IPR006710">
    <property type="entry name" value="Glyco_hydro_43"/>
</dbReference>
<feature type="domain" description="Beta-xylosidase C-terminal Concanavalin A-like" evidence="8">
    <location>
        <begin position="337"/>
        <end position="546"/>
    </location>
</feature>
<keyword evidence="3 6" id="KW-0326">Glycosidase</keyword>
<feature type="active site" description="Proton acceptor" evidence="4">
    <location>
        <position position="48"/>
    </location>
</feature>
<feature type="site" description="Important for catalytic activity, responsible for pKa modulation of the active site Glu and correct orientation of both the proton donor and substrate" evidence="5">
    <location>
        <position position="162"/>
    </location>
</feature>
<dbReference type="InterPro" id="IPR013320">
    <property type="entry name" value="ConA-like_dom_sf"/>
</dbReference>
<dbReference type="PANTHER" id="PTHR42812">
    <property type="entry name" value="BETA-XYLOSIDASE"/>
    <property type="match status" value="1"/>
</dbReference>
<feature type="chain" id="PRO_5012974979" evidence="7">
    <location>
        <begin position="22"/>
        <end position="549"/>
    </location>
</feature>
<dbReference type="EMBL" id="FRCJ01000008">
    <property type="protein sequence ID" value="SHM93374.1"/>
    <property type="molecule type" value="Genomic_DNA"/>
</dbReference>
<dbReference type="Pfam" id="PF17851">
    <property type="entry name" value="GH43_C2"/>
    <property type="match status" value="1"/>
</dbReference>
<dbReference type="Pfam" id="PF04616">
    <property type="entry name" value="Glyco_hydro_43"/>
    <property type="match status" value="1"/>
</dbReference>
<dbReference type="InterPro" id="IPR051795">
    <property type="entry name" value="Glycosyl_Hydrlase_43"/>
</dbReference>
<accession>A0A1M7MQN4</accession>
<dbReference type="CDD" id="cd09001">
    <property type="entry name" value="GH43_FsAxh1-like"/>
    <property type="match status" value="1"/>
</dbReference>
<protein>
    <submittedName>
        <fullName evidence="9">Beta-xylosidase</fullName>
    </submittedName>
</protein>
<evidence type="ECO:0000256" key="6">
    <source>
        <dbReference type="RuleBase" id="RU361187"/>
    </source>
</evidence>
<evidence type="ECO:0000256" key="7">
    <source>
        <dbReference type="SAM" id="SignalP"/>
    </source>
</evidence>
<dbReference type="Gene3D" id="2.60.120.200">
    <property type="match status" value="1"/>
</dbReference>
<feature type="signal peptide" evidence="7">
    <location>
        <begin position="1"/>
        <end position="21"/>
    </location>
</feature>